<dbReference type="GO" id="GO:0005509">
    <property type="term" value="F:calcium ion binding"/>
    <property type="evidence" value="ECO:0007669"/>
    <property type="project" value="InterPro"/>
</dbReference>
<dbReference type="InterPro" id="IPR049883">
    <property type="entry name" value="NOTCH1_EGF-like"/>
</dbReference>
<dbReference type="InterPro" id="IPR018097">
    <property type="entry name" value="EGF_Ca-bd_CS"/>
</dbReference>
<feature type="domain" description="EGF-like" evidence="10">
    <location>
        <begin position="508"/>
        <end position="550"/>
    </location>
</feature>
<keyword evidence="5" id="KW-0677">Repeat</keyword>
<sequence>MDECAAGGDAGVCDPLTACVNTNGSHTCTHCPDGYRGTGISGCRQITTACQNQNGGCDPLTACTEPSADAGEAAAPVCGSCPAGYVGTSAEGCVEHDGCAWTGVGPPPCFLGVECADVAPPGLGRVCGACPAGYLGNGVTCVVDACAPATDGAGQRPCSDEPFVACAVDPVLNAPVCGACPKGYGGDGVTCHDVDECAESSHGGCDPLAGCMNVVGGYRCGDCPEGYRGSGDERCLRVGRSCGEDNGGCDPLLECVEEVVGGEARPVCRGECPIGYQGNDVDDGAAPSQCVDEDGCASKPCFPGVACRDVRAPGTGHACGACPPGMVGDGAACMENMCLVGHGGCDVRVSCTADPTAPNGRICGDCPSGWADVASAGEAECADVDECAGSPCFPGVACTDVAAPGEGHICGECPIGTDGDGVVCADVDECAVDAGMLALSGWAPFIAVHQRIRNAQLRPVRGGRPHRGACAGVARFGRCWVRPRAQLLLRGERRVLGFEGTGATGCVDIDGCVPAPCFPGVECTDVPAPNLGYACGGCPEGYWGNGEECETCRLTAVIEGSTAVQGAMRRPYLNEMRAALAPGLDHPSCVNSAGIKYEWTVRQATAAFVTEFQPVSLLLGVPAEDLGSAMILRLPKDSLELGATYVFRMRAFLLGNRQVESISKTTVRVEAMALVVELVGGELLASEGRTVTLDASGSYDPNMAGAELSFQWRCRREDAPEEPCRLAATGELLPLRLHDPTLALALQGGDTPEGAKYILECAISSPSSPLAATRVATWVAVVASAAQLPVLSIAAVNRHGAPLSRVSVNKDFQLTSSVSSDAPASLVMSWSACHRLPGATSGGEGGGGHVDEPLNLEGKVLTSLDRLNLVVAAGSLLPGAQYIFRLRVVDAVGEAYQSITMTTNTPPQGGWLDVTPSEGVALTSRFAAVTAGWADEDHPLWYQFKYAAVGADAPQRALSGSQGTPGPLMFVPPEGGLEGSGYLVNVTVEVTDALGGMATSGAAVRVTPTELQDESARDEYVDGALSRVDALLADGMADQVLLELDSATAALRLGGAGGCADDGAGEGGCEVAAGGASRRLAAAESGNATGGEVHRRRSAQRLHLVEMAAQAMQSLPMETASVERFAQSMAGYVEAPLEVGNTTRAVAWGMLQALVGASLPRGGGEGTPVEEEEGAGAVGGSDVVLTAPAAAAVCAGLSSLADSTVVQDGEGDSEEEVAGLVQTLEEMGRSLLQGMVGGQESRSFSSRSLALSVQRDDLLADSALLAAPLQLPGTGAGDATPTWVSLPATLGLHVAVGEGEAASSVGDVEVLLLASVHDPHRRPPVEEVTKGAAAAAEAQWGPPPLSPTAAIDGRRNVTHRSTVTRGSAVTTIALREASLGGAALEVSELPEAINFSLPLRARAAGTGATWRCAFWDANRSVYRGEGCAALPGSAPLGAGIQWATRNASALGGQLEDAWEVGNASYLANCTRTHSAVFEEYAGRDAGYRKYVGAGCALADAGNAAGCWWHWPVQAFRGPGCVEAAELGCLCTHLTDFVALPEMELGAVQPWSSMDVLGAEDLTSVGAEDLADSVAMLGLLAALLGIGLALCMRANHFDSVERFALMEALFREEQEGLSFLDVSGLWTWSTTHGLRRKRRAKFGSSLSLQKLVRRPTVGASLVGRTRFDISSVSSVHRAAGRWKARLPANREERKE</sequence>
<dbReference type="FunFam" id="2.10.25.10:FF:000038">
    <property type="entry name" value="Fibrillin 2"/>
    <property type="match status" value="1"/>
</dbReference>
<evidence type="ECO:0000256" key="5">
    <source>
        <dbReference type="ARBA" id="ARBA00022737"/>
    </source>
</evidence>
<name>A0AAE0END2_9CHLO</name>
<dbReference type="PANTHER" id="PTHR46730:SF1">
    <property type="entry name" value="PLAT DOMAIN-CONTAINING PROTEIN"/>
    <property type="match status" value="1"/>
</dbReference>
<protein>
    <recommendedName>
        <fullName evidence="10">EGF-like domain-containing protein</fullName>
    </recommendedName>
</protein>
<keyword evidence="7" id="KW-0472">Membrane</keyword>
<gene>
    <name evidence="11" type="ORF">CYMTET_56831</name>
</gene>
<evidence type="ECO:0000256" key="3">
    <source>
        <dbReference type="ARBA" id="ARBA00022692"/>
    </source>
</evidence>
<dbReference type="GO" id="GO:0005261">
    <property type="term" value="F:monoatomic cation channel activity"/>
    <property type="evidence" value="ECO:0007669"/>
    <property type="project" value="TreeGrafter"/>
</dbReference>
<evidence type="ECO:0000256" key="8">
    <source>
        <dbReference type="ARBA" id="ARBA00023157"/>
    </source>
</evidence>
<organism evidence="11 12">
    <name type="scientific">Cymbomonas tetramitiformis</name>
    <dbReference type="NCBI Taxonomy" id="36881"/>
    <lineage>
        <taxon>Eukaryota</taxon>
        <taxon>Viridiplantae</taxon>
        <taxon>Chlorophyta</taxon>
        <taxon>Pyramimonadophyceae</taxon>
        <taxon>Pyramimonadales</taxon>
        <taxon>Pyramimonadaceae</taxon>
        <taxon>Cymbomonas</taxon>
    </lineage>
</organism>
<keyword evidence="8" id="KW-1015">Disulfide bond</keyword>
<keyword evidence="4" id="KW-0732">Signal</keyword>
<evidence type="ECO:0000256" key="4">
    <source>
        <dbReference type="ARBA" id="ARBA00022729"/>
    </source>
</evidence>
<evidence type="ECO:0000256" key="1">
    <source>
        <dbReference type="ARBA" id="ARBA00004370"/>
    </source>
</evidence>
<dbReference type="Gene3D" id="2.10.25.10">
    <property type="entry name" value="Laminin"/>
    <property type="match status" value="5"/>
</dbReference>
<dbReference type="Proteomes" id="UP001190700">
    <property type="component" value="Unassembled WGS sequence"/>
</dbReference>
<accession>A0AAE0END2</accession>
<keyword evidence="2 9" id="KW-0245">EGF-like domain</keyword>
<dbReference type="InterPro" id="IPR001881">
    <property type="entry name" value="EGF-like_Ca-bd_dom"/>
</dbReference>
<comment type="caution">
    <text evidence="9">Lacks conserved residue(s) required for the propagation of feature annotation.</text>
</comment>
<keyword evidence="6" id="KW-1133">Transmembrane helix</keyword>
<evidence type="ECO:0000313" key="12">
    <source>
        <dbReference type="Proteomes" id="UP001190700"/>
    </source>
</evidence>
<evidence type="ECO:0000256" key="2">
    <source>
        <dbReference type="ARBA" id="ARBA00022536"/>
    </source>
</evidence>
<dbReference type="GO" id="GO:0005886">
    <property type="term" value="C:plasma membrane"/>
    <property type="evidence" value="ECO:0007669"/>
    <property type="project" value="TreeGrafter"/>
</dbReference>
<evidence type="ECO:0000313" key="11">
    <source>
        <dbReference type="EMBL" id="KAK3232840.1"/>
    </source>
</evidence>
<dbReference type="InterPro" id="IPR000742">
    <property type="entry name" value="EGF"/>
</dbReference>
<dbReference type="Pfam" id="PF02010">
    <property type="entry name" value="REJ"/>
    <property type="match status" value="1"/>
</dbReference>
<dbReference type="PROSITE" id="PS50026">
    <property type="entry name" value="EGF_3"/>
    <property type="match status" value="1"/>
</dbReference>
<comment type="subcellular location">
    <subcellularLocation>
        <location evidence="1">Membrane</location>
    </subcellularLocation>
</comment>
<evidence type="ECO:0000256" key="9">
    <source>
        <dbReference type="PROSITE-ProRule" id="PRU00076"/>
    </source>
</evidence>
<dbReference type="PROSITE" id="PS01187">
    <property type="entry name" value="EGF_CA"/>
    <property type="match status" value="1"/>
</dbReference>
<dbReference type="InterPro" id="IPR013783">
    <property type="entry name" value="Ig-like_fold"/>
</dbReference>
<comment type="caution">
    <text evidence="11">The sequence shown here is derived from an EMBL/GenBank/DDBJ whole genome shotgun (WGS) entry which is preliminary data.</text>
</comment>
<evidence type="ECO:0000256" key="6">
    <source>
        <dbReference type="ARBA" id="ARBA00022989"/>
    </source>
</evidence>
<keyword evidence="3" id="KW-0812">Transmembrane</keyword>
<dbReference type="CDD" id="cd00054">
    <property type="entry name" value="EGF_CA"/>
    <property type="match status" value="1"/>
</dbReference>
<dbReference type="InterPro" id="IPR002859">
    <property type="entry name" value="PKD/REJ-like"/>
</dbReference>
<dbReference type="EMBL" id="LGRX02035873">
    <property type="protein sequence ID" value="KAK3232840.1"/>
    <property type="molecule type" value="Genomic_DNA"/>
</dbReference>
<dbReference type="PANTHER" id="PTHR46730">
    <property type="entry name" value="POLYCYSTIN-1"/>
    <property type="match status" value="1"/>
</dbReference>
<evidence type="ECO:0000256" key="7">
    <source>
        <dbReference type="ARBA" id="ARBA00023136"/>
    </source>
</evidence>
<keyword evidence="12" id="KW-1185">Reference proteome</keyword>
<proteinExistence type="predicted"/>
<reference evidence="11 12" key="1">
    <citation type="journal article" date="2015" name="Genome Biol. Evol.">
        <title>Comparative Genomics of a Bacterivorous Green Alga Reveals Evolutionary Causalities and Consequences of Phago-Mixotrophic Mode of Nutrition.</title>
        <authorList>
            <person name="Burns J.A."/>
            <person name="Paasch A."/>
            <person name="Narechania A."/>
            <person name="Kim E."/>
        </authorList>
    </citation>
    <scope>NUCLEOTIDE SEQUENCE [LARGE SCALE GENOMIC DNA]</scope>
    <source>
        <strain evidence="11 12">PLY_AMNH</strain>
    </source>
</reference>
<dbReference type="Gene3D" id="2.60.40.10">
    <property type="entry name" value="Immunoglobulins"/>
    <property type="match status" value="1"/>
</dbReference>
<dbReference type="Pfam" id="PF07645">
    <property type="entry name" value="EGF_CA"/>
    <property type="match status" value="2"/>
</dbReference>
<dbReference type="SMART" id="SM00181">
    <property type="entry name" value="EGF"/>
    <property type="match status" value="10"/>
</dbReference>
<dbReference type="GO" id="GO:0006816">
    <property type="term" value="P:calcium ion transport"/>
    <property type="evidence" value="ECO:0007669"/>
    <property type="project" value="TreeGrafter"/>
</dbReference>
<dbReference type="SMART" id="SM00179">
    <property type="entry name" value="EGF_CA"/>
    <property type="match status" value="5"/>
</dbReference>
<evidence type="ECO:0000259" key="10">
    <source>
        <dbReference type="PROSITE" id="PS50026"/>
    </source>
</evidence>
<feature type="non-terminal residue" evidence="11">
    <location>
        <position position="1694"/>
    </location>
</feature>